<dbReference type="GO" id="GO:0005737">
    <property type="term" value="C:cytoplasm"/>
    <property type="evidence" value="ECO:0007669"/>
    <property type="project" value="TreeGrafter"/>
</dbReference>
<name>A0A6J6DI45_9ZZZZ</name>
<keyword evidence="3" id="KW-0223">Dioxygenase</keyword>
<evidence type="ECO:0000313" key="7">
    <source>
        <dbReference type="EMBL" id="CAB4563761.1"/>
    </source>
</evidence>
<dbReference type="AlphaFoldDB" id="A0A6J6DI45"/>
<evidence type="ECO:0000256" key="1">
    <source>
        <dbReference type="ARBA" id="ARBA00005896"/>
    </source>
</evidence>
<dbReference type="InterPro" id="IPR003819">
    <property type="entry name" value="TauD/TfdA-like"/>
</dbReference>
<dbReference type="GO" id="GO:0000908">
    <property type="term" value="F:taurine dioxygenase activity"/>
    <property type="evidence" value="ECO:0007669"/>
    <property type="project" value="TreeGrafter"/>
</dbReference>
<organism evidence="7">
    <name type="scientific">freshwater metagenome</name>
    <dbReference type="NCBI Taxonomy" id="449393"/>
    <lineage>
        <taxon>unclassified sequences</taxon>
        <taxon>metagenomes</taxon>
        <taxon>ecological metagenomes</taxon>
    </lineage>
</organism>
<keyword evidence="5" id="KW-0408">Iron</keyword>
<dbReference type="GO" id="GO:0046872">
    <property type="term" value="F:metal ion binding"/>
    <property type="evidence" value="ECO:0007669"/>
    <property type="project" value="UniProtKB-KW"/>
</dbReference>
<proteinExistence type="inferred from homology"/>
<keyword evidence="2" id="KW-0479">Metal-binding</keyword>
<dbReference type="PANTHER" id="PTHR30468">
    <property type="entry name" value="ALPHA-KETOGLUTARATE-DEPENDENT SULFONATE DIOXYGENASE"/>
    <property type="match status" value="1"/>
</dbReference>
<dbReference type="EMBL" id="CAEZTG010000055">
    <property type="protein sequence ID" value="CAB4563761.1"/>
    <property type="molecule type" value="Genomic_DNA"/>
</dbReference>
<sequence length="318" mass="35663">MTKTQFVPEKDPSATLGATRKVMGGGISVGPATHLAEERSRLGELTWSHFEVTQVGSTLGAEISGIDLTTDLSDAVISEIQLALDNYKVIFFRDQDLTSDQHVAFAKRFGDLEIHPFIPSNTGVPELVRFEKTAEVAGYENSWHHDVTWREAPSMGAILHGIELPPVGGDTLFSDMGAAYDGLPDEIKAQIDGLTAEHDFMKSFGHTVPEDRKAETREMFPIVQHPVVITHERTGRKLLYVNRNFVNRILGLSDEESTALLSYLCDQAATVEYQIRFHWQPHSIAFWDNRAVQHYASSDYWPQRRVMERASIVGSRPR</sequence>
<dbReference type="Gene3D" id="3.60.130.10">
    <property type="entry name" value="Clavaminate synthase-like"/>
    <property type="match status" value="1"/>
</dbReference>
<dbReference type="InterPro" id="IPR042098">
    <property type="entry name" value="TauD-like_sf"/>
</dbReference>
<evidence type="ECO:0000256" key="5">
    <source>
        <dbReference type="ARBA" id="ARBA00023004"/>
    </source>
</evidence>
<reference evidence="7" key="1">
    <citation type="submission" date="2020-05" db="EMBL/GenBank/DDBJ databases">
        <authorList>
            <person name="Chiriac C."/>
            <person name="Salcher M."/>
            <person name="Ghai R."/>
            <person name="Kavagutti S V."/>
        </authorList>
    </citation>
    <scope>NUCLEOTIDE SEQUENCE</scope>
</reference>
<dbReference type="Pfam" id="PF02668">
    <property type="entry name" value="TauD"/>
    <property type="match status" value="1"/>
</dbReference>
<gene>
    <name evidence="7" type="ORF">UFOPK1603_00750</name>
</gene>
<feature type="domain" description="TauD/TfdA-like" evidence="6">
    <location>
        <begin position="52"/>
        <end position="310"/>
    </location>
</feature>
<evidence type="ECO:0000256" key="2">
    <source>
        <dbReference type="ARBA" id="ARBA00022723"/>
    </source>
</evidence>
<keyword evidence="4" id="KW-0560">Oxidoreductase</keyword>
<dbReference type="InterPro" id="IPR051323">
    <property type="entry name" value="AtsK-like"/>
</dbReference>
<evidence type="ECO:0000256" key="3">
    <source>
        <dbReference type="ARBA" id="ARBA00022964"/>
    </source>
</evidence>
<evidence type="ECO:0000256" key="4">
    <source>
        <dbReference type="ARBA" id="ARBA00023002"/>
    </source>
</evidence>
<accession>A0A6J6DI45</accession>
<dbReference type="SUPFAM" id="SSF51197">
    <property type="entry name" value="Clavaminate synthase-like"/>
    <property type="match status" value="1"/>
</dbReference>
<dbReference type="GO" id="GO:0006790">
    <property type="term" value="P:sulfur compound metabolic process"/>
    <property type="evidence" value="ECO:0007669"/>
    <property type="project" value="TreeGrafter"/>
</dbReference>
<protein>
    <submittedName>
        <fullName evidence="7">Unannotated protein</fullName>
    </submittedName>
</protein>
<dbReference type="PANTHER" id="PTHR30468:SF1">
    <property type="entry name" value="ALPHA-KETOGLUTARATE-DEPENDENT SULFONATE DIOXYGENASE"/>
    <property type="match status" value="1"/>
</dbReference>
<evidence type="ECO:0000259" key="6">
    <source>
        <dbReference type="Pfam" id="PF02668"/>
    </source>
</evidence>
<comment type="similarity">
    <text evidence="1">Belongs to the TfdA dioxygenase family.</text>
</comment>